<sequence length="663" mass="77112">MKIYSKRDEGFQEVYTHKDSLPQYIEEPEKKPFIILKLPHNFVSFYYLNDYFPLFNKLGYSEVIGESLILTVTSKRKVEIVINAILKSAHYDHAQNEDLFLRLRSIQQELAKIEKPTQLPPRSKDFANYHPVHVEVTREINAPQPSHSVKKVQKETKAAVEIFKIDETGRRITEIEAFNGIGYRLLLNDRTPKVRSVHDAEGHRVGVLSREIENYRSLHDYYLKQQQTTGRMRSPKQNDLVKSGIGRILAAAYCEEENDLHGGNIGYDPIQLISRKVDHDQANWTLTSKYKNKNPNKPLYQPGERAYGIKPKDAFPITQRDITHFPHLTDAKPRAFPDEADTRLLELVGIENDPDFIKDAFSVFLKSALFDEQIYRPIANATIGSPKLREELVAHKTRRSQLLREELLKNDKFLNFLINHPNLKSQILDEFKQYNNDYKENSPLRLNLESLENKLVNFVEQAHQIIKEQEKKVAHFFEAHYKPDLDNNSYQYKDKTTIDSAQRKKITIEHIKRKLDVTENQAELYFNKARETWLRNPINSKNNINERKAESTLEEVLADVIKLDNKVGIFGGEERTLDNGNTIKIPKGAAAIFDLYKKYKNQEMTSAMETLELIIEKAAISNAYQGHTWFNRRQSETSEFYNNIVAIQHRPFVEEMMNAPLKI</sequence>
<proteinExistence type="predicted"/>
<name>A0ABY6T9H1_9GAMM</name>
<organism evidence="1 2">
    <name type="scientific">Legionella cherrii</name>
    <dbReference type="NCBI Taxonomy" id="28084"/>
    <lineage>
        <taxon>Bacteria</taxon>
        <taxon>Pseudomonadati</taxon>
        <taxon>Pseudomonadota</taxon>
        <taxon>Gammaproteobacteria</taxon>
        <taxon>Legionellales</taxon>
        <taxon>Legionellaceae</taxon>
        <taxon>Legionella</taxon>
    </lineage>
</organism>
<dbReference type="RefSeq" id="WP_028380196.1">
    <property type="nucleotide sequence ID" value="NZ_CAAAIT010000001.1"/>
</dbReference>
<keyword evidence="2" id="KW-1185">Reference proteome</keyword>
<dbReference type="EMBL" id="LR134173">
    <property type="protein sequence ID" value="VEB38315.1"/>
    <property type="molecule type" value="Genomic_DNA"/>
</dbReference>
<gene>
    <name evidence="1" type="ORF">NCTC11976_02672</name>
</gene>
<reference evidence="1 2" key="1">
    <citation type="submission" date="2018-12" db="EMBL/GenBank/DDBJ databases">
        <authorList>
            <consortium name="Pathogen Informatics"/>
        </authorList>
    </citation>
    <scope>NUCLEOTIDE SEQUENCE [LARGE SCALE GENOMIC DNA]</scope>
    <source>
        <strain evidence="1 2">NCTC11976</strain>
    </source>
</reference>
<dbReference type="Proteomes" id="UP000277577">
    <property type="component" value="Chromosome"/>
</dbReference>
<evidence type="ECO:0000313" key="2">
    <source>
        <dbReference type="Proteomes" id="UP000277577"/>
    </source>
</evidence>
<protein>
    <submittedName>
        <fullName evidence="1">Teichoic acid biosynthesis protein</fullName>
    </submittedName>
</protein>
<accession>A0ABY6T9H1</accession>
<evidence type="ECO:0000313" key="1">
    <source>
        <dbReference type="EMBL" id="VEB38315.1"/>
    </source>
</evidence>